<dbReference type="GO" id="GO:0016787">
    <property type="term" value="F:hydrolase activity"/>
    <property type="evidence" value="ECO:0007669"/>
    <property type="project" value="UniProtKB-KW"/>
</dbReference>
<organism evidence="3 4">
    <name type="scientific">Paeniroseomonas aquatica</name>
    <dbReference type="NCBI Taxonomy" id="373043"/>
    <lineage>
        <taxon>Bacteria</taxon>
        <taxon>Pseudomonadati</taxon>
        <taxon>Pseudomonadota</taxon>
        <taxon>Alphaproteobacteria</taxon>
        <taxon>Acetobacterales</taxon>
        <taxon>Acetobacteraceae</taxon>
        <taxon>Paeniroseomonas</taxon>
    </lineage>
</organism>
<name>A0ABT8A9F3_9PROT</name>
<dbReference type="EMBL" id="JAUFPN010000174">
    <property type="protein sequence ID" value="MDN3566438.1"/>
    <property type="molecule type" value="Genomic_DNA"/>
</dbReference>
<proteinExistence type="predicted"/>
<evidence type="ECO:0000313" key="3">
    <source>
        <dbReference type="EMBL" id="MDN3566438.1"/>
    </source>
</evidence>
<dbReference type="Pfam" id="PF20091">
    <property type="entry name" value="Abhydrolase_10"/>
    <property type="match status" value="1"/>
</dbReference>
<dbReference type="Proteomes" id="UP001529369">
    <property type="component" value="Unassembled WGS sequence"/>
</dbReference>
<feature type="signal peptide" evidence="1">
    <location>
        <begin position="1"/>
        <end position="16"/>
    </location>
</feature>
<comment type="caution">
    <text evidence="3">The sequence shown here is derived from an EMBL/GenBank/DDBJ whole genome shotgun (WGS) entry which is preliminary data.</text>
</comment>
<dbReference type="InterPro" id="IPR045394">
    <property type="entry name" value="Abhydrolase_dom"/>
</dbReference>
<feature type="domain" description="Alpha/beta hydrolase" evidence="2">
    <location>
        <begin position="204"/>
        <end position="636"/>
    </location>
</feature>
<keyword evidence="3" id="KW-0378">Hydrolase</keyword>
<evidence type="ECO:0000259" key="2">
    <source>
        <dbReference type="Pfam" id="PF20091"/>
    </source>
</evidence>
<dbReference type="RefSeq" id="WP_290318361.1">
    <property type="nucleotide sequence ID" value="NZ_JAUFPN010000174.1"/>
</dbReference>
<protein>
    <submittedName>
        <fullName evidence="3">Alpha/beta hydrolase domain-containing protein</fullName>
    </submittedName>
</protein>
<evidence type="ECO:0000256" key="1">
    <source>
        <dbReference type="SAM" id="SignalP"/>
    </source>
</evidence>
<sequence length="650" mass="68626">MRILTAGLLAAGVAMAAPAPAEVIRFVPEGAATPAFGGEAFGAAGGYVRIAGKATLSVDPDDPRNRLIADLELAPRTASGRVEAVAEVVILRPADPARGNGTLLLEVPNRGREILGQLMDDTAAANALAAGTAAGNGHLLRQGYTLAWVGWQADLPPGGGLRLAAPVVPGVTGPSREEFLFDHRQSPVTVPLTYPAAGPEGATLTVRAQAGDARQTPPGLGFRFLDPQRVEITRPEGFDAGALYELIYTARDPVVQGLAFAAVRDVATFLRRDRSEANPLAAAAGARPAVDRAVLAGISQSGRFVRDYLYQGFNEDEAGRQVFDAMLAHIPGTRRTFTNARFAQPSRNPTPHGDRLYPADQFPFTYAVTEDHLSGRRDGLLLRCRLTGTCPRIMQTDSEYEFWGARASLLVTDTRGRHLDLPPEVRAYLMTGHPHFAAAQAVAGRIDRCALPVNPLHAGGPMRALLAALEAWTRDGVEPPASRYPMRRDGTLLPAAGLYPAIPALGDQGAHGPAQWVDASVQPPVVKGEYAVLLPRVDPDGNAVAGLRSPAIEVPKATYTGWNPRAAGFAPGALCYNTGAVLPFAATRAEREAAGDPRPSLAERYPGPGDYAAAVEAAAARLVAERLLLPEDAAAMGRAAAADRLARLRP</sequence>
<gene>
    <name evidence="3" type="ORF">QWZ14_18865</name>
</gene>
<reference evidence="4" key="1">
    <citation type="journal article" date="2019" name="Int. J. Syst. Evol. Microbiol.">
        <title>The Global Catalogue of Microorganisms (GCM) 10K type strain sequencing project: providing services to taxonomists for standard genome sequencing and annotation.</title>
        <authorList>
            <consortium name="The Broad Institute Genomics Platform"/>
            <consortium name="The Broad Institute Genome Sequencing Center for Infectious Disease"/>
            <person name="Wu L."/>
            <person name="Ma J."/>
        </authorList>
    </citation>
    <scope>NUCLEOTIDE SEQUENCE [LARGE SCALE GENOMIC DNA]</scope>
    <source>
        <strain evidence="4">CECT 7131</strain>
    </source>
</reference>
<feature type="chain" id="PRO_5045211258" evidence="1">
    <location>
        <begin position="17"/>
        <end position="650"/>
    </location>
</feature>
<evidence type="ECO:0000313" key="4">
    <source>
        <dbReference type="Proteomes" id="UP001529369"/>
    </source>
</evidence>
<accession>A0ABT8A9F3</accession>
<keyword evidence="4" id="KW-1185">Reference proteome</keyword>
<keyword evidence="1" id="KW-0732">Signal</keyword>